<dbReference type="Pfam" id="PF07969">
    <property type="entry name" value="Amidohydro_3"/>
    <property type="match status" value="1"/>
</dbReference>
<protein>
    <recommendedName>
        <fullName evidence="2">Amidohydrolase 3 domain-containing protein</fullName>
    </recommendedName>
</protein>
<keyword evidence="4" id="KW-1185">Reference proteome</keyword>
<feature type="region of interest" description="Disordered" evidence="1">
    <location>
        <begin position="111"/>
        <end position="159"/>
    </location>
</feature>
<dbReference type="Proteomes" id="UP001501598">
    <property type="component" value="Unassembled WGS sequence"/>
</dbReference>
<reference evidence="4" key="1">
    <citation type="journal article" date="2019" name="Int. J. Syst. Evol. Microbiol.">
        <title>The Global Catalogue of Microorganisms (GCM) 10K type strain sequencing project: providing services to taxonomists for standard genome sequencing and annotation.</title>
        <authorList>
            <consortium name="The Broad Institute Genomics Platform"/>
            <consortium name="The Broad Institute Genome Sequencing Center for Infectious Disease"/>
            <person name="Wu L."/>
            <person name="Ma J."/>
        </authorList>
    </citation>
    <scope>NUCLEOTIDE SEQUENCE [LARGE SCALE GENOMIC DNA]</scope>
    <source>
        <strain evidence="4">JCM 17906</strain>
    </source>
</reference>
<evidence type="ECO:0000313" key="3">
    <source>
        <dbReference type="EMBL" id="GAA4548752.1"/>
    </source>
</evidence>
<accession>A0ABP8RVB1</accession>
<comment type="caution">
    <text evidence="3">The sequence shown here is derived from an EMBL/GenBank/DDBJ whole genome shotgun (WGS) entry which is preliminary data.</text>
</comment>
<dbReference type="SUPFAM" id="SSF51556">
    <property type="entry name" value="Metallo-dependent hydrolases"/>
    <property type="match status" value="1"/>
</dbReference>
<dbReference type="InterPro" id="IPR013108">
    <property type="entry name" value="Amidohydro_3"/>
</dbReference>
<dbReference type="Gene3D" id="2.30.40.10">
    <property type="entry name" value="Urease, subunit C, domain 1"/>
    <property type="match status" value="1"/>
</dbReference>
<feature type="domain" description="Amidohydrolase 3" evidence="2">
    <location>
        <begin position="3"/>
        <end position="111"/>
    </location>
</feature>
<sequence length="159" mass="17025">MGLSDGGAHAQFICDARCPTFLLSHFARRRTRGPRFAVDSLVRRLTRDPAELYGFDDRGVLAVGKRADVNVIDPASLAPCTPRLTDDLPSGAHRFVQDATGYDVTIVAGTVTRRNGRHRRPPGSPPPSAPPLTMRGASPPPARRGGGLHTSTGDVEPPR</sequence>
<dbReference type="SUPFAM" id="SSF51338">
    <property type="entry name" value="Composite domain of metallo-dependent hydrolases"/>
    <property type="match status" value="1"/>
</dbReference>
<organism evidence="3 4">
    <name type="scientific">Pseudonocardia xishanensis</name>
    <dbReference type="NCBI Taxonomy" id="630995"/>
    <lineage>
        <taxon>Bacteria</taxon>
        <taxon>Bacillati</taxon>
        <taxon>Actinomycetota</taxon>
        <taxon>Actinomycetes</taxon>
        <taxon>Pseudonocardiales</taxon>
        <taxon>Pseudonocardiaceae</taxon>
        <taxon>Pseudonocardia</taxon>
    </lineage>
</organism>
<evidence type="ECO:0000259" key="2">
    <source>
        <dbReference type="Pfam" id="PF07969"/>
    </source>
</evidence>
<dbReference type="EMBL" id="BAABGT010000040">
    <property type="protein sequence ID" value="GAA4548752.1"/>
    <property type="molecule type" value="Genomic_DNA"/>
</dbReference>
<evidence type="ECO:0000313" key="4">
    <source>
        <dbReference type="Proteomes" id="UP001501598"/>
    </source>
</evidence>
<dbReference type="InterPro" id="IPR011059">
    <property type="entry name" value="Metal-dep_hydrolase_composite"/>
</dbReference>
<name>A0ABP8RVB1_9PSEU</name>
<proteinExistence type="predicted"/>
<evidence type="ECO:0000256" key="1">
    <source>
        <dbReference type="SAM" id="MobiDB-lite"/>
    </source>
</evidence>
<dbReference type="InterPro" id="IPR032466">
    <property type="entry name" value="Metal_Hydrolase"/>
</dbReference>
<gene>
    <name evidence="3" type="ORF">GCM10023175_35730</name>
</gene>